<dbReference type="SUPFAM" id="SSF82771">
    <property type="entry name" value="GIY-YIG endonuclease"/>
    <property type="match status" value="1"/>
</dbReference>
<dbReference type="SMART" id="SM00465">
    <property type="entry name" value="GIYc"/>
    <property type="match status" value="1"/>
</dbReference>
<protein>
    <submittedName>
        <fullName evidence="3">GIY-YIG nuclease family protein</fullName>
    </submittedName>
</protein>
<dbReference type="CDD" id="cd10448">
    <property type="entry name" value="GIY-YIG_unchar_3"/>
    <property type="match status" value="1"/>
</dbReference>
<dbReference type="EMBL" id="LBIA02000001">
    <property type="protein sequence ID" value="TKT71692.1"/>
    <property type="molecule type" value="Genomic_DNA"/>
</dbReference>
<feature type="domain" description="GIY-YIG" evidence="2">
    <location>
        <begin position="17"/>
        <end position="93"/>
    </location>
</feature>
<proteinExistence type="inferred from homology"/>
<comment type="caution">
    <text evidence="3">The sequence shown here is derived from an EMBL/GenBank/DDBJ whole genome shotgun (WGS) entry which is preliminary data.</text>
</comment>
<dbReference type="InterPro" id="IPR050190">
    <property type="entry name" value="UPF0213_domain"/>
</dbReference>
<comment type="similarity">
    <text evidence="1">Belongs to the UPF0213 family.</text>
</comment>
<keyword evidence="4" id="KW-1185">Reference proteome</keyword>
<evidence type="ECO:0000259" key="2">
    <source>
        <dbReference type="PROSITE" id="PS50164"/>
    </source>
</evidence>
<dbReference type="InterPro" id="IPR035901">
    <property type="entry name" value="GIY-YIG_endonuc_sf"/>
</dbReference>
<dbReference type="Gene3D" id="3.40.1440.10">
    <property type="entry name" value="GIY-YIG endonuclease"/>
    <property type="match status" value="1"/>
</dbReference>
<evidence type="ECO:0000313" key="4">
    <source>
        <dbReference type="Proteomes" id="UP000034832"/>
    </source>
</evidence>
<dbReference type="Proteomes" id="UP000034832">
    <property type="component" value="Unassembled WGS sequence"/>
</dbReference>
<organism evidence="3 4">
    <name type="scientific">Afipia massiliensis</name>
    <dbReference type="NCBI Taxonomy" id="211460"/>
    <lineage>
        <taxon>Bacteria</taxon>
        <taxon>Pseudomonadati</taxon>
        <taxon>Pseudomonadota</taxon>
        <taxon>Alphaproteobacteria</taxon>
        <taxon>Hyphomicrobiales</taxon>
        <taxon>Nitrobacteraceae</taxon>
        <taxon>Afipia</taxon>
    </lineage>
</organism>
<sequence>MAGLVPAIHVLQNCIMTGGFVYILTNRPNGTLYVGVTNDLVRRIHEHRSGFVDGFTKRHELKLLVYFEQFDDIRDAIQREHNIKHWPRAWKVRKILVENPDWVDLYPKIIE</sequence>
<accession>A0A4U6BN01</accession>
<dbReference type="STRING" id="211460.YH63_09140"/>
<name>A0A4U6BN01_9BRAD</name>
<dbReference type="Pfam" id="PF01541">
    <property type="entry name" value="GIY-YIG"/>
    <property type="match status" value="1"/>
</dbReference>
<dbReference type="InterPro" id="IPR000305">
    <property type="entry name" value="GIY-YIG_endonuc"/>
</dbReference>
<gene>
    <name evidence="3" type="ORF">YH63_009840</name>
</gene>
<dbReference type="AlphaFoldDB" id="A0A4U6BN01"/>
<reference evidence="3" key="1">
    <citation type="submission" date="2019-04" db="EMBL/GenBank/DDBJ databases">
        <title>Whole genome sequencing of cave bacteria.</title>
        <authorList>
            <person name="Gan H.M."/>
            <person name="Barton H."/>
            <person name="Savka M.A."/>
        </authorList>
    </citation>
    <scope>NUCLEOTIDE SEQUENCE [LARGE SCALE GENOMIC DNA]</scope>
    <source>
        <strain evidence="3">LC387</strain>
    </source>
</reference>
<dbReference type="PANTHER" id="PTHR34477:SF5">
    <property type="entry name" value="BSL5627 PROTEIN"/>
    <property type="match status" value="1"/>
</dbReference>
<evidence type="ECO:0000256" key="1">
    <source>
        <dbReference type="ARBA" id="ARBA00007435"/>
    </source>
</evidence>
<dbReference type="PROSITE" id="PS50164">
    <property type="entry name" value="GIY_YIG"/>
    <property type="match status" value="1"/>
</dbReference>
<dbReference type="RefSeq" id="WP_046827761.1">
    <property type="nucleotide sequence ID" value="NZ_LBIA02000001.1"/>
</dbReference>
<evidence type="ECO:0000313" key="3">
    <source>
        <dbReference type="EMBL" id="TKT71692.1"/>
    </source>
</evidence>
<dbReference type="PANTHER" id="PTHR34477">
    <property type="entry name" value="UPF0213 PROTEIN YHBQ"/>
    <property type="match status" value="1"/>
</dbReference>
<dbReference type="OrthoDB" id="287318at2"/>